<reference evidence="9" key="1">
    <citation type="submission" date="2016-10" db="EMBL/GenBank/DDBJ databases">
        <title>Comparative genomics uncovers the prolific and rare metabolic potential of the cyanobacterial genus Moorea.</title>
        <authorList>
            <person name="Leao T."/>
            <person name="Castelao G."/>
            <person name="Korobeynikov A."/>
            <person name="Monroe E.A."/>
            <person name="Podell S."/>
            <person name="Glukhov E."/>
            <person name="Allen E."/>
            <person name="Gerwick W.H."/>
            <person name="Gerwick L."/>
        </authorList>
    </citation>
    <scope>NUCLEOTIDE SEQUENCE [LARGE SCALE GENOMIC DNA]</scope>
    <source>
        <strain evidence="9">JHB</strain>
    </source>
</reference>
<gene>
    <name evidence="8" type="ORF">BJP36_09065</name>
</gene>
<dbReference type="InterPro" id="IPR000447">
    <property type="entry name" value="G3P_DH_FAD-dep"/>
</dbReference>
<keyword evidence="4" id="KW-0274">FAD</keyword>
<dbReference type="GO" id="GO:0004368">
    <property type="term" value="F:glycerol-3-phosphate dehydrogenase (quinone) activity"/>
    <property type="evidence" value="ECO:0007669"/>
    <property type="project" value="InterPro"/>
</dbReference>
<evidence type="ECO:0000259" key="6">
    <source>
        <dbReference type="Pfam" id="PF01266"/>
    </source>
</evidence>
<dbReference type="InterPro" id="IPR006076">
    <property type="entry name" value="FAD-dep_OxRdtase"/>
</dbReference>
<dbReference type="InterPro" id="IPR038299">
    <property type="entry name" value="DAO_C_sf"/>
</dbReference>
<name>A0A1D9FXF8_MOOP1</name>
<accession>A0A1D9FXF8</accession>
<dbReference type="PANTHER" id="PTHR11985:SF15">
    <property type="entry name" value="GLYCEROL-3-PHOSPHATE DEHYDROGENASE, MITOCHONDRIAL"/>
    <property type="match status" value="1"/>
</dbReference>
<dbReference type="InterPro" id="IPR036188">
    <property type="entry name" value="FAD/NAD-bd_sf"/>
</dbReference>
<feature type="domain" description="FAD dependent oxidoreductase" evidence="6">
    <location>
        <begin position="14"/>
        <end position="358"/>
    </location>
</feature>
<evidence type="ECO:0000256" key="3">
    <source>
        <dbReference type="ARBA" id="ARBA00022630"/>
    </source>
</evidence>
<dbReference type="PANTHER" id="PTHR11985">
    <property type="entry name" value="GLYCEROL-3-PHOSPHATE DEHYDROGENASE"/>
    <property type="match status" value="1"/>
</dbReference>
<evidence type="ECO:0000259" key="7">
    <source>
        <dbReference type="Pfam" id="PF16901"/>
    </source>
</evidence>
<protein>
    <submittedName>
        <fullName evidence="8">Glycerol-3-phosphate dehydrogenase/oxidase</fullName>
    </submittedName>
</protein>
<comment type="similarity">
    <text evidence="2">Belongs to the FAD-dependent glycerol-3-phosphate dehydrogenase family.</text>
</comment>
<dbReference type="Proteomes" id="UP000176944">
    <property type="component" value="Chromosome"/>
</dbReference>
<dbReference type="SUPFAM" id="SSF51905">
    <property type="entry name" value="FAD/NAD(P)-binding domain"/>
    <property type="match status" value="1"/>
</dbReference>
<keyword evidence="5" id="KW-0560">Oxidoreductase</keyword>
<keyword evidence="3" id="KW-0285">Flavoprotein</keyword>
<organism evidence="8 9">
    <name type="scientific">Moorena producens (strain JHB)</name>
    <dbReference type="NCBI Taxonomy" id="1454205"/>
    <lineage>
        <taxon>Bacteria</taxon>
        <taxon>Bacillati</taxon>
        <taxon>Cyanobacteriota</taxon>
        <taxon>Cyanophyceae</taxon>
        <taxon>Coleofasciculales</taxon>
        <taxon>Coleofasciculaceae</taxon>
        <taxon>Moorena</taxon>
    </lineage>
</organism>
<dbReference type="PRINTS" id="PR01001">
    <property type="entry name" value="FADG3PDH"/>
</dbReference>
<dbReference type="Gene3D" id="3.30.9.10">
    <property type="entry name" value="D-Amino Acid Oxidase, subunit A, domain 2"/>
    <property type="match status" value="1"/>
</dbReference>
<dbReference type="Pfam" id="PF01266">
    <property type="entry name" value="DAO"/>
    <property type="match status" value="1"/>
</dbReference>
<dbReference type="Gene3D" id="1.10.8.870">
    <property type="entry name" value="Alpha-glycerophosphate oxidase, cap domain"/>
    <property type="match status" value="1"/>
</dbReference>
<evidence type="ECO:0000313" key="9">
    <source>
        <dbReference type="Proteomes" id="UP000176944"/>
    </source>
</evidence>
<evidence type="ECO:0000256" key="4">
    <source>
        <dbReference type="ARBA" id="ARBA00022827"/>
    </source>
</evidence>
<evidence type="ECO:0000256" key="2">
    <source>
        <dbReference type="ARBA" id="ARBA00007330"/>
    </source>
</evidence>
<dbReference type="AlphaFoldDB" id="A0A1D9FXF8"/>
<dbReference type="Gene3D" id="3.50.50.60">
    <property type="entry name" value="FAD/NAD(P)-binding domain"/>
    <property type="match status" value="1"/>
</dbReference>
<evidence type="ECO:0000313" key="8">
    <source>
        <dbReference type="EMBL" id="AOY80056.1"/>
    </source>
</evidence>
<evidence type="ECO:0000256" key="1">
    <source>
        <dbReference type="ARBA" id="ARBA00001974"/>
    </source>
</evidence>
<proteinExistence type="inferred from homology"/>
<dbReference type="EMBL" id="CP017708">
    <property type="protein sequence ID" value="AOY80056.1"/>
    <property type="molecule type" value="Genomic_DNA"/>
</dbReference>
<feature type="domain" description="Alpha-glycerophosphate oxidase C-terminal" evidence="7">
    <location>
        <begin position="415"/>
        <end position="536"/>
    </location>
</feature>
<dbReference type="InterPro" id="IPR031656">
    <property type="entry name" value="DAO_C"/>
</dbReference>
<sequence>MKRNIQKLAQQEYDLLIVGGGINGAASAWDATLRGLKVALLERADFGGATSSNSAKIAHSGVRYLQHADFKRMRESISERATLMQIAPHLIDVQPYLLPIYGHGIKGLETMTLYFAIYDLLSRDQRRVKDSARCIPNCQILSKQEVLKMWSSLDPDQLTGGAIWYEGQIHNTERLLLSYLLSASERGAEIANYVEVVEFIQSDNVVVGVEAKDLISGQTIKVRAKTVLNACGPWIVKTLNLSREQFKDYDLHASKAFSFITRPLTKDHAVVFPIKPMYRDPQAIVNKKSSLAFAIPWRGYSLVGSLHLPCEDDPERVSISEEEIQTYIELINEGYPEGKLRREDVHHVLWGIIPADREGSAAPMKHYRILDHATEDGLEGLVSVVGVKYTTSRDVAQKTIDLVFRKLGQVSPLPRTKNTPLWGGDIEYLDLFMNQAIEQESDQLSPEVVRNLVRKYGSAYQEILRYLDENPAWAQVLPNSDVIQAEVIHGVREEMAEKLVDVVFRRTDLGSAGYPGDEPLRLCAQLMARELGWNEAYTEAELRKVVDSYIIRPKTEVVCQP</sequence>
<dbReference type="Pfam" id="PF16901">
    <property type="entry name" value="DAO_C"/>
    <property type="match status" value="1"/>
</dbReference>
<comment type="cofactor">
    <cofactor evidence="1">
        <name>FAD</name>
        <dbReference type="ChEBI" id="CHEBI:57692"/>
    </cofactor>
</comment>
<evidence type="ECO:0000256" key="5">
    <source>
        <dbReference type="ARBA" id="ARBA00023002"/>
    </source>
</evidence>
<dbReference type="GO" id="GO:0006072">
    <property type="term" value="P:glycerol-3-phosphate metabolic process"/>
    <property type="evidence" value="ECO:0007669"/>
    <property type="project" value="InterPro"/>
</dbReference>